<sequence length="230" mass="25898">MSFFELVHDAPPIEVYALTEACNEDKDTHKVNLGVGAYRTNEGKPWVLPVVRTVESLMAADHNLDKEYLPVSGIDIMCKSATKLVLGEDCKLIASKKGISLLVRLDIKEYCYWDPSSRKVNFTGMLEDLNKAPERAIVILHACAHNPTGTDLSHDQWNQLALLIKEKKLFPVFDMAYQGFASGNLDNDAWAVRLFASMGMEMFIAQSFSKNFGLYRSYGWNLINIVCRIV</sequence>
<comment type="similarity">
    <text evidence="2">Belongs to the class-I pyridoxal-phosphate-dependent aminotransferase family.</text>
</comment>
<dbReference type="GO" id="GO:0005829">
    <property type="term" value="C:cytosol"/>
    <property type="evidence" value="ECO:0007669"/>
    <property type="project" value="TreeGrafter"/>
</dbReference>
<comment type="subunit">
    <text evidence="3">Homodimer.</text>
</comment>
<evidence type="ECO:0000256" key="5">
    <source>
        <dbReference type="ARBA" id="ARBA00022576"/>
    </source>
</evidence>
<protein>
    <recommendedName>
        <fullName evidence="4">aspartate transaminase</fullName>
        <ecNumber evidence="4">2.6.1.1</ecNumber>
    </recommendedName>
</protein>
<dbReference type="InterPro" id="IPR004839">
    <property type="entry name" value="Aminotransferase_I/II_large"/>
</dbReference>
<dbReference type="InterPro" id="IPR015424">
    <property type="entry name" value="PyrdxlP-dep_Trfase"/>
</dbReference>
<dbReference type="PANTHER" id="PTHR11879">
    <property type="entry name" value="ASPARTATE AMINOTRANSFERASE"/>
    <property type="match status" value="1"/>
</dbReference>
<evidence type="ECO:0000256" key="7">
    <source>
        <dbReference type="ARBA" id="ARBA00022898"/>
    </source>
</evidence>
<dbReference type="InterPro" id="IPR015422">
    <property type="entry name" value="PyrdxlP-dep_Trfase_small"/>
</dbReference>
<dbReference type="InterPro" id="IPR000796">
    <property type="entry name" value="Asp_trans"/>
</dbReference>
<gene>
    <name evidence="9" type="ORF">MS3_00663</name>
</gene>
<dbReference type="Pfam" id="PF00155">
    <property type="entry name" value="Aminotran_1_2"/>
    <property type="match status" value="1"/>
</dbReference>
<dbReference type="GO" id="GO:0006532">
    <property type="term" value="P:aspartate biosynthetic process"/>
    <property type="evidence" value="ECO:0007669"/>
    <property type="project" value="TreeGrafter"/>
</dbReference>
<dbReference type="Gene3D" id="3.90.1150.10">
    <property type="entry name" value="Aspartate Aminotransferase, domain 1"/>
    <property type="match status" value="1"/>
</dbReference>
<organism evidence="9">
    <name type="scientific">Schistosoma haematobium</name>
    <name type="common">Blood fluke</name>
    <dbReference type="NCBI Taxonomy" id="6185"/>
    <lineage>
        <taxon>Eukaryota</taxon>
        <taxon>Metazoa</taxon>
        <taxon>Spiralia</taxon>
        <taxon>Lophotrochozoa</taxon>
        <taxon>Platyhelminthes</taxon>
        <taxon>Trematoda</taxon>
        <taxon>Digenea</taxon>
        <taxon>Strigeidida</taxon>
        <taxon>Schistosomatoidea</taxon>
        <taxon>Schistosomatidae</taxon>
        <taxon>Schistosoma</taxon>
    </lineage>
</organism>
<dbReference type="STRING" id="6185.A0A094ZDU3"/>
<evidence type="ECO:0000259" key="8">
    <source>
        <dbReference type="Pfam" id="PF00155"/>
    </source>
</evidence>
<comment type="cofactor">
    <cofactor evidence="1">
        <name>pyridoxal 5'-phosphate</name>
        <dbReference type="ChEBI" id="CHEBI:597326"/>
    </cofactor>
</comment>
<keyword evidence="6 9" id="KW-0808">Transferase</keyword>
<keyword evidence="5 9" id="KW-0032">Aminotransferase</keyword>
<dbReference type="GO" id="GO:0030170">
    <property type="term" value="F:pyridoxal phosphate binding"/>
    <property type="evidence" value="ECO:0007669"/>
    <property type="project" value="InterPro"/>
</dbReference>
<evidence type="ECO:0000313" key="9">
    <source>
        <dbReference type="EMBL" id="KGB32500.1"/>
    </source>
</evidence>
<feature type="domain" description="Aminotransferase class I/classII large" evidence="8">
    <location>
        <begin position="104"/>
        <end position="216"/>
    </location>
</feature>
<accession>A0A094ZDU3</accession>
<evidence type="ECO:0000256" key="6">
    <source>
        <dbReference type="ARBA" id="ARBA00022679"/>
    </source>
</evidence>
<keyword evidence="7" id="KW-0663">Pyridoxal phosphate</keyword>
<evidence type="ECO:0000256" key="4">
    <source>
        <dbReference type="ARBA" id="ARBA00012753"/>
    </source>
</evidence>
<dbReference type="SUPFAM" id="SSF53383">
    <property type="entry name" value="PLP-dependent transferases"/>
    <property type="match status" value="1"/>
</dbReference>
<dbReference type="AlphaFoldDB" id="A0A094ZDU3"/>
<dbReference type="PANTHER" id="PTHR11879:SF55">
    <property type="entry name" value="GLUTAMATE OXALOACETATE TRANSAMINASE 1, ISOFORM B"/>
    <property type="match status" value="1"/>
</dbReference>
<dbReference type="PRINTS" id="PR00799">
    <property type="entry name" value="TRANSAMINASE"/>
</dbReference>
<name>A0A094ZDU3_SCHHA</name>
<reference evidence="9" key="1">
    <citation type="journal article" date="2012" name="Nat. Genet.">
        <title>Whole-genome sequence of Schistosoma haematobium.</title>
        <authorList>
            <person name="Young N.D."/>
            <person name="Jex A.R."/>
            <person name="Li B."/>
            <person name="Liu S."/>
            <person name="Yang L."/>
            <person name="Xiong Z."/>
            <person name="Li Y."/>
            <person name="Cantacessi C."/>
            <person name="Hall R.S."/>
            <person name="Xu X."/>
            <person name="Chen F."/>
            <person name="Wu X."/>
            <person name="Zerlotini A."/>
            <person name="Oliveira G."/>
            <person name="Hofmann A."/>
            <person name="Zhang G."/>
            <person name="Fang X."/>
            <person name="Kang Y."/>
            <person name="Campbell B.E."/>
            <person name="Loukas A."/>
            <person name="Ranganathan S."/>
            <person name="Rollinson D."/>
            <person name="Rinaldi G."/>
            <person name="Brindley P.J."/>
            <person name="Yang H."/>
            <person name="Wang J."/>
            <person name="Wang J."/>
            <person name="Gasser R.B."/>
        </authorList>
    </citation>
    <scope>NUCLEOTIDE SEQUENCE [LARGE SCALE GENOMIC DNA]</scope>
</reference>
<proteinExistence type="inferred from homology"/>
<dbReference type="Gene3D" id="3.40.640.10">
    <property type="entry name" value="Type I PLP-dependent aspartate aminotransferase-like (Major domain)"/>
    <property type="match status" value="1"/>
</dbReference>
<dbReference type="InterPro" id="IPR015421">
    <property type="entry name" value="PyrdxlP-dep_Trfase_major"/>
</dbReference>
<dbReference type="EMBL" id="KL250506">
    <property type="protein sequence ID" value="KGB32500.1"/>
    <property type="molecule type" value="Genomic_DNA"/>
</dbReference>
<dbReference type="EC" id="2.6.1.1" evidence="4"/>
<evidence type="ECO:0000256" key="2">
    <source>
        <dbReference type="ARBA" id="ARBA00007441"/>
    </source>
</evidence>
<evidence type="ECO:0000256" key="1">
    <source>
        <dbReference type="ARBA" id="ARBA00001933"/>
    </source>
</evidence>
<dbReference type="GO" id="GO:0004069">
    <property type="term" value="F:L-aspartate:2-oxoglutarate aminotransferase activity"/>
    <property type="evidence" value="ECO:0007669"/>
    <property type="project" value="UniProtKB-EC"/>
</dbReference>
<evidence type="ECO:0000256" key="3">
    <source>
        <dbReference type="ARBA" id="ARBA00011738"/>
    </source>
</evidence>